<reference evidence="3" key="1">
    <citation type="submission" date="2025-08" db="UniProtKB">
        <authorList>
            <consortium name="RefSeq"/>
        </authorList>
    </citation>
    <scope>IDENTIFICATION</scope>
</reference>
<feature type="non-terminal residue" evidence="3">
    <location>
        <position position="1"/>
    </location>
</feature>
<organism evidence="2 3">
    <name type="scientific">Priapulus caudatus</name>
    <name type="common">Priapulid worm</name>
    <dbReference type="NCBI Taxonomy" id="37621"/>
    <lineage>
        <taxon>Eukaryota</taxon>
        <taxon>Metazoa</taxon>
        <taxon>Ecdysozoa</taxon>
        <taxon>Scalidophora</taxon>
        <taxon>Priapulida</taxon>
        <taxon>Priapulimorpha</taxon>
        <taxon>Priapulimorphida</taxon>
        <taxon>Priapulidae</taxon>
        <taxon>Priapulus</taxon>
    </lineage>
</organism>
<evidence type="ECO:0000313" key="3">
    <source>
        <dbReference type="RefSeq" id="XP_014676739.1"/>
    </source>
</evidence>
<keyword evidence="2" id="KW-1185">Reference proteome</keyword>
<sequence>QVVHEVTEEFTAISAAIIAIIESLSEEESQQQPCVNFMSSVQNEEKEKLELVVRLQLLKQCVLDNEGSLKMQYEDEERQLKLRVSALEERIAEHIEELRYEIANE</sequence>
<proteinExistence type="predicted"/>
<dbReference type="PANTHER" id="PTHR28309:SF1">
    <property type="entry name" value="REQUIRED FOR EXCISION 1-B DOMAIN-CONTAINING PROTEIN"/>
    <property type="match status" value="1"/>
</dbReference>
<dbReference type="Proteomes" id="UP000695022">
    <property type="component" value="Unplaced"/>
</dbReference>
<evidence type="ECO:0000256" key="1">
    <source>
        <dbReference type="SAM" id="Coils"/>
    </source>
</evidence>
<keyword evidence="1" id="KW-0175">Coiled coil</keyword>
<evidence type="ECO:0000313" key="2">
    <source>
        <dbReference type="Proteomes" id="UP000695022"/>
    </source>
</evidence>
<feature type="coiled-coil region" evidence="1">
    <location>
        <begin position="70"/>
        <end position="97"/>
    </location>
</feature>
<gene>
    <name evidence="3" type="primary">LOC106816629</name>
</gene>
<protein>
    <submittedName>
        <fullName evidence="3">Uncharacterized protein C19orf60 homolog</fullName>
    </submittedName>
</protein>
<dbReference type="InterPro" id="IPR039491">
    <property type="entry name" value="REX1-B"/>
</dbReference>
<dbReference type="Pfam" id="PF14966">
    <property type="entry name" value="DNA_repr_REX1B"/>
    <property type="match status" value="1"/>
</dbReference>
<dbReference type="GeneID" id="106816629"/>
<accession>A0ABM1EX18</accession>
<dbReference type="RefSeq" id="XP_014676739.1">
    <property type="nucleotide sequence ID" value="XM_014821253.1"/>
</dbReference>
<name>A0ABM1EX18_PRICU</name>
<dbReference type="PANTHER" id="PTHR28309">
    <property type="entry name" value="REQUIRED FOR EXCISION 1-B DOMAIN-CONTAINING PROTEIN"/>
    <property type="match status" value="1"/>
</dbReference>